<evidence type="ECO:0000259" key="19">
    <source>
        <dbReference type="PROSITE" id="PS50234"/>
    </source>
</evidence>
<dbReference type="SUPFAM" id="SSF100939">
    <property type="entry name" value="SPOC domain-like"/>
    <property type="match status" value="1"/>
</dbReference>
<dbReference type="STRING" id="578458.D8QKI4"/>
<dbReference type="InterPro" id="IPR002035">
    <property type="entry name" value="VWF_A"/>
</dbReference>
<keyword evidence="7" id="KW-0547">Nucleotide-binding</keyword>
<evidence type="ECO:0000256" key="1">
    <source>
        <dbReference type="ARBA" id="ARBA00004123"/>
    </source>
</evidence>
<evidence type="ECO:0000256" key="4">
    <source>
        <dbReference type="ARBA" id="ARBA00012551"/>
    </source>
</evidence>
<evidence type="ECO:0000256" key="16">
    <source>
        <dbReference type="ARBA" id="ARBA00023242"/>
    </source>
</evidence>
<dbReference type="GO" id="GO:0003684">
    <property type="term" value="F:damaged DNA binding"/>
    <property type="evidence" value="ECO:0007669"/>
    <property type="project" value="InterPro"/>
</dbReference>
<dbReference type="PANTHER" id="PTHR12604">
    <property type="entry name" value="KU AUTOANTIGEN DNA HELICASE"/>
    <property type="match status" value="1"/>
</dbReference>
<name>D8QKI4_SCHCM</name>
<dbReference type="GO" id="GO:0016787">
    <property type="term" value="F:hydrolase activity"/>
    <property type="evidence" value="ECO:0007669"/>
    <property type="project" value="UniProtKB-KW"/>
</dbReference>
<feature type="compositionally biased region" description="Basic and acidic residues" evidence="18">
    <location>
        <begin position="613"/>
        <end position="623"/>
    </location>
</feature>
<dbReference type="Pfam" id="PF02735">
    <property type="entry name" value="Ku"/>
    <property type="match status" value="1"/>
</dbReference>
<dbReference type="GO" id="GO:0000781">
    <property type="term" value="C:chromosome, telomeric region"/>
    <property type="evidence" value="ECO:0007669"/>
    <property type="project" value="UniProtKB-SubCell"/>
</dbReference>
<evidence type="ECO:0000313" key="21">
    <source>
        <dbReference type="Proteomes" id="UP000007431"/>
    </source>
</evidence>
<keyword evidence="10" id="KW-0347">Helicase</keyword>
<evidence type="ECO:0000256" key="2">
    <source>
        <dbReference type="ARBA" id="ARBA00004574"/>
    </source>
</evidence>
<comment type="similarity">
    <text evidence="3">Belongs to the ku80 family.</text>
</comment>
<keyword evidence="12" id="KW-0779">Telomere</keyword>
<dbReference type="SUPFAM" id="SSF53300">
    <property type="entry name" value="vWA-like"/>
    <property type="match status" value="1"/>
</dbReference>
<evidence type="ECO:0000256" key="6">
    <source>
        <dbReference type="ARBA" id="ARBA00022454"/>
    </source>
</evidence>
<dbReference type="Gene3D" id="1.25.40.240">
    <property type="entry name" value="Ku, C-terminal domain"/>
    <property type="match status" value="1"/>
</dbReference>
<keyword evidence="13" id="KW-0238">DNA-binding</keyword>
<dbReference type="GO" id="GO:0042162">
    <property type="term" value="F:telomeric DNA binding"/>
    <property type="evidence" value="ECO:0007669"/>
    <property type="project" value="InterPro"/>
</dbReference>
<dbReference type="EMBL" id="GL377316">
    <property type="protein sequence ID" value="EFI91723.1"/>
    <property type="molecule type" value="Genomic_DNA"/>
</dbReference>
<dbReference type="GO" id="GO:0006303">
    <property type="term" value="P:double-strand break repair via nonhomologous end joining"/>
    <property type="evidence" value="ECO:0007669"/>
    <property type="project" value="InterPro"/>
</dbReference>
<dbReference type="Pfam" id="PF08785">
    <property type="entry name" value="Ku_PK_bind"/>
    <property type="match status" value="1"/>
</dbReference>
<keyword evidence="16" id="KW-0539">Nucleus</keyword>
<gene>
    <name evidence="20" type="ORF">SCHCODRAFT_61992</name>
</gene>
<feature type="compositionally biased region" description="Basic and acidic residues" evidence="18">
    <location>
        <begin position="305"/>
        <end position="317"/>
    </location>
</feature>
<dbReference type="InterPro" id="IPR036494">
    <property type="entry name" value="Ku_C_sf"/>
</dbReference>
<evidence type="ECO:0000256" key="5">
    <source>
        <dbReference type="ARBA" id="ARBA00021792"/>
    </source>
</evidence>
<evidence type="ECO:0000313" key="20">
    <source>
        <dbReference type="EMBL" id="EFI91723.1"/>
    </source>
</evidence>
<feature type="region of interest" description="Disordered" evidence="18">
    <location>
        <begin position="806"/>
        <end position="827"/>
    </location>
</feature>
<dbReference type="GO" id="GO:0006310">
    <property type="term" value="P:DNA recombination"/>
    <property type="evidence" value="ECO:0007669"/>
    <property type="project" value="UniProtKB-KW"/>
</dbReference>
<accession>D8QKI4</accession>
<sequence>MPAERAGFTVTMFLIDVSKSMGKKRQIELPGQNPNDEPYHREITNLEWGLQFVKLKIQEMIYNGRKTDKCGVIIFGCDETNNPVNEREGGYENVSEYIPVEQPNSSTIAKLDELRASEDSTGDPMDALIVAVQMQDEVLNSKKTWTRKITIVTDGESPMELEDWEATVQKINELGVRLAVVGIDFDSEEYGYHQENKPHVKSTNENFWTQFTSLLSHGVVGTCEEALEDTAAPDVKETKSVLMSNVLRLGDVDNRPETALEIIVRTAKCTAMQRPKSWKKFAPRVKGDESEAEDKPDEDMEKDDDSIRKAKQAKGEDANAASTQDVNMDADDEDGDDSDAEEVLDLEDPQVRATYYDEVERETLVRGFKYGTSYAPCPEGHFPKLNTKKGIDFCAFFKRDNFRRELVMGEVQYIWADPAQPRQQIALSSIIRAMFKEKVYAIGRWVGKDGADPKMGVLAPCKFPDVDCLLWAPMPFADDVRKYTFPSLMNLLNKKGERVTEHPYIPTEAQCAAMDDFVDSMDLMEAGEKDDDGKRGQWFTTIESYNPALHRTKQAMFHGAVVHNLDKDPVPPPHPDIVRFFDPPNRVLRKARDALETAKRELKVKQVPKTIPKAKEAKHAHAVEEEDEPMLLGPNPPSSPAAAPAPLAVPAKVAPTDRREADDDEDEELLLEAEPSKPVSKPKSKAPLPTPPQEVDPGRAPDRIIGSVFPLDDFKANIARGDVVSKAVEDLAFVICEIVRKPFVPLHRKDELIECMRFLRHTCVTEDEVDAWNAFMRELKEACEDVGVDEFWRGVKEAGRELSLISDKEAEEHGGTSSVSEEEAQRVSLWHKSAEQLV</sequence>
<dbReference type="GO" id="GO:0005524">
    <property type="term" value="F:ATP binding"/>
    <property type="evidence" value="ECO:0007669"/>
    <property type="project" value="UniProtKB-KW"/>
</dbReference>
<dbReference type="GO" id="GO:0003690">
    <property type="term" value="F:double-stranded DNA binding"/>
    <property type="evidence" value="ECO:0007669"/>
    <property type="project" value="TreeGrafter"/>
</dbReference>
<dbReference type="eggNOG" id="KOG2326">
    <property type="taxonomic scope" value="Eukaryota"/>
</dbReference>
<organism evidence="21">
    <name type="scientific">Schizophyllum commune (strain H4-8 / FGSC 9210)</name>
    <name type="common">Split gill fungus</name>
    <dbReference type="NCBI Taxonomy" id="578458"/>
    <lineage>
        <taxon>Eukaryota</taxon>
        <taxon>Fungi</taxon>
        <taxon>Dikarya</taxon>
        <taxon>Basidiomycota</taxon>
        <taxon>Agaricomycotina</taxon>
        <taxon>Agaricomycetes</taxon>
        <taxon>Agaricomycetidae</taxon>
        <taxon>Agaricales</taxon>
        <taxon>Schizophyllaceae</taxon>
        <taxon>Schizophyllum</taxon>
    </lineage>
</organism>
<keyword evidence="6" id="KW-0158">Chromosome</keyword>
<feature type="compositionally biased region" description="Acidic residues" evidence="18">
    <location>
        <begin position="662"/>
        <end position="671"/>
    </location>
</feature>
<evidence type="ECO:0000256" key="15">
    <source>
        <dbReference type="ARBA" id="ARBA00023204"/>
    </source>
</evidence>
<dbReference type="FunCoup" id="D8QKI4">
    <property type="interactions" value="420"/>
</dbReference>
<dbReference type="OMA" id="WAMQYVW"/>
<dbReference type="PROSITE" id="PS50234">
    <property type="entry name" value="VWFA"/>
    <property type="match status" value="1"/>
</dbReference>
<dbReference type="SMART" id="SM00559">
    <property type="entry name" value="Ku78"/>
    <property type="match status" value="1"/>
</dbReference>
<dbReference type="InParanoid" id="D8QKI4"/>
<dbReference type="InterPro" id="IPR036465">
    <property type="entry name" value="vWFA_dom_sf"/>
</dbReference>
<evidence type="ECO:0000256" key="14">
    <source>
        <dbReference type="ARBA" id="ARBA00023172"/>
    </source>
</evidence>
<dbReference type="GO" id="GO:0000723">
    <property type="term" value="P:telomere maintenance"/>
    <property type="evidence" value="ECO:0007669"/>
    <property type="project" value="InterPro"/>
</dbReference>
<dbReference type="GO" id="GO:0043564">
    <property type="term" value="C:Ku70:Ku80 complex"/>
    <property type="evidence" value="ECO:0007669"/>
    <property type="project" value="InterPro"/>
</dbReference>
<reference evidence="20 21" key="1">
    <citation type="journal article" date="2010" name="Nat. Biotechnol.">
        <title>Genome sequence of the model mushroom Schizophyllum commune.</title>
        <authorList>
            <person name="Ohm R.A."/>
            <person name="de Jong J.F."/>
            <person name="Lugones L.G."/>
            <person name="Aerts A."/>
            <person name="Kothe E."/>
            <person name="Stajich J.E."/>
            <person name="de Vries R.P."/>
            <person name="Record E."/>
            <person name="Levasseur A."/>
            <person name="Baker S.E."/>
            <person name="Bartholomew K.A."/>
            <person name="Coutinho P.M."/>
            <person name="Erdmann S."/>
            <person name="Fowler T.J."/>
            <person name="Gathman A.C."/>
            <person name="Lombard V."/>
            <person name="Henrissat B."/>
            <person name="Knabe N."/>
            <person name="Kuees U."/>
            <person name="Lilly W.W."/>
            <person name="Lindquist E."/>
            <person name="Lucas S."/>
            <person name="Magnuson J.K."/>
            <person name="Piumi F."/>
            <person name="Raudaskoski M."/>
            <person name="Salamov A."/>
            <person name="Schmutz J."/>
            <person name="Schwarze F.W.M.R."/>
            <person name="vanKuyk P.A."/>
            <person name="Horton J.S."/>
            <person name="Grigoriev I.V."/>
            <person name="Woesten H.A.B."/>
        </authorList>
    </citation>
    <scope>NUCLEOTIDE SEQUENCE [LARGE SCALE GENOMIC DNA]</scope>
    <source>
        <strain evidence="21">H4-8 / FGSC 9210</strain>
    </source>
</reference>
<protein>
    <recommendedName>
        <fullName evidence="5">ATP-dependent DNA helicase II subunit 2</fullName>
        <ecNumber evidence="4">3.6.4.12</ecNumber>
    </recommendedName>
    <alternativeName>
        <fullName evidence="17">ATP-dependent DNA helicase II subunit Ku80</fullName>
    </alternativeName>
</protein>
<evidence type="ECO:0000256" key="17">
    <source>
        <dbReference type="ARBA" id="ARBA00031847"/>
    </source>
</evidence>
<dbReference type="InterPro" id="IPR016194">
    <property type="entry name" value="SPOC-like_C_dom_sf"/>
</dbReference>
<dbReference type="FunFam" id="3.40.50.410:FF:000073">
    <property type="entry name" value="ATP-dependent DNA helicase II subunit 2"/>
    <property type="match status" value="1"/>
</dbReference>
<dbReference type="HOGENOM" id="CLU_010975_1_1_1"/>
<dbReference type="Gene3D" id="2.40.290.10">
    <property type="match status" value="1"/>
</dbReference>
<dbReference type="Pfam" id="PF03731">
    <property type="entry name" value="Ku_N"/>
    <property type="match status" value="1"/>
</dbReference>
<evidence type="ECO:0000256" key="18">
    <source>
        <dbReference type="SAM" id="MobiDB-lite"/>
    </source>
</evidence>
<dbReference type="InterPro" id="IPR024193">
    <property type="entry name" value="Ku80"/>
</dbReference>
<feature type="compositionally biased region" description="Acidic residues" evidence="18">
    <location>
        <begin position="290"/>
        <end position="304"/>
    </location>
</feature>
<dbReference type="FunFam" id="1.10.1600.10:FF:000002">
    <property type="entry name" value="X-ray repair cross-complementing protein 5"/>
    <property type="match status" value="1"/>
</dbReference>
<dbReference type="CDD" id="cd00873">
    <property type="entry name" value="KU80"/>
    <property type="match status" value="1"/>
</dbReference>
<evidence type="ECO:0000256" key="13">
    <source>
        <dbReference type="ARBA" id="ARBA00023125"/>
    </source>
</evidence>
<keyword evidence="21" id="KW-1185">Reference proteome</keyword>
<dbReference type="InterPro" id="IPR005161">
    <property type="entry name" value="Ku_N"/>
</dbReference>
<feature type="region of interest" description="Disordered" evidence="18">
    <location>
        <begin position="606"/>
        <end position="701"/>
    </location>
</feature>
<keyword evidence="9" id="KW-0378">Hydrolase</keyword>
<evidence type="ECO:0000256" key="10">
    <source>
        <dbReference type="ARBA" id="ARBA00022806"/>
    </source>
</evidence>
<evidence type="ECO:0000256" key="11">
    <source>
        <dbReference type="ARBA" id="ARBA00022840"/>
    </source>
</evidence>
<evidence type="ECO:0000256" key="9">
    <source>
        <dbReference type="ARBA" id="ARBA00022801"/>
    </source>
</evidence>
<keyword evidence="8" id="KW-0227">DNA damage</keyword>
<evidence type="ECO:0000256" key="3">
    <source>
        <dbReference type="ARBA" id="ARBA00007726"/>
    </source>
</evidence>
<dbReference type="AlphaFoldDB" id="D8QKI4"/>
<evidence type="ECO:0000256" key="7">
    <source>
        <dbReference type="ARBA" id="ARBA00022741"/>
    </source>
</evidence>
<proteinExistence type="inferred from homology"/>
<keyword evidence="11" id="KW-0067">ATP-binding</keyword>
<comment type="subcellular location">
    <subcellularLocation>
        <location evidence="2">Chromosome</location>
        <location evidence="2">Telomere</location>
    </subcellularLocation>
    <subcellularLocation>
        <location evidence="1">Nucleus</location>
    </subcellularLocation>
</comment>
<evidence type="ECO:0000256" key="8">
    <source>
        <dbReference type="ARBA" id="ARBA00022763"/>
    </source>
</evidence>
<dbReference type="EC" id="3.6.4.12" evidence="4"/>
<feature type="compositionally biased region" description="Low complexity" evidence="18">
    <location>
        <begin position="640"/>
        <end position="654"/>
    </location>
</feature>
<feature type="compositionally biased region" description="Low complexity" evidence="18">
    <location>
        <begin position="672"/>
        <end position="687"/>
    </location>
</feature>
<dbReference type="SUPFAM" id="SSF101420">
    <property type="entry name" value="C-terminal domain of Ku80"/>
    <property type="match status" value="1"/>
</dbReference>
<dbReference type="InterPro" id="IPR006164">
    <property type="entry name" value="DNA_bd_Ku70/Ku80"/>
</dbReference>
<keyword evidence="14" id="KW-0233">DNA recombination</keyword>
<dbReference type="GO" id="GO:0003678">
    <property type="term" value="F:DNA helicase activity"/>
    <property type="evidence" value="ECO:0007669"/>
    <property type="project" value="UniProtKB-EC"/>
</dbReference>
<dbReference type="Gene3D" id="3.40.50.410">
    <property type="entry name" value="von Willebrand factor, type A domain"/>
    <property type="match status" value="1"/>
</dbReference>
<dbReference type="PANTHER" id="PTHR12604:SF4">
    <property type="entry name" value="X-RAY REPAIR CROSS-COMPLEMENTING PROTEIN 5"/>
    <property type="match status" value="1"/>
</dbReference>
<feature type="compositionally biased region" description="Acidic residues" evidence="18">
    <location>
        <begin position="328"/>
        <end position="341"/>
    </location>
</feature>
<keyword evidence="15" id="KW-0234">DNA repair</keyword>
<feature type="region of interest" description="Disordered" evidence="18">
    <location>
        <begin position="278"/>
        <end position="341"/>
    </location>
</feature>
<dbReference type="Proteomes" id="UP000007431">
    <property type="component" value="Unassembled WGS sequence"/>
</dbReference>
<feature type="domain" description="VWFA" evidence="19">
    <location>
        <begin position="10"/>
        <end position="183"/>
    </location>
</feature>
<dbReference type="InterPro" id="IPR014893">
    <property type="entry name" value="Ku_PK_bind"/>
</dbReference>
<dbReference type="VEuPathDB" id="FungiDB:SCHCODRAFT_02603669"/>
<dbReference type="Gene3D" id="1.10.1600.10">
    <property type="match status" value="1"/>
</dbReference>
<evidence type="ECO:0000256" key="12">
    <source>
        <dbReference type="ARBA" id="ARBA00022895"/>
    </source>
</evidence>